<feature type="non-terminal residue" evidence="1">
    <location>
        <position position="1"/>
    </location>
</feature>
<gene>
    <name evidence="1" type="primary">Znf319_0</name>
    <name evidence="1" type="ORF">g.44312</name>
</gene>
<protein>
    <submittedName>
        <fullName evidence="1">Zinc finger protein 319</fullName>
    </submittedName>
</protein>
<dbReference type="AlphaFoldDB" id="A0A1D1Z9N5"/>
<name>A0A1D1Z9N5_9ARAE</name>
<reference evidence="1" key="1">
    <citation type="submission" date="2015-07" db="EMBL/GenBank/DDBJ databases">
        <title>Transcriptome Assembly of Anthurium amnicola.</title>
        <authorList>
            <person name="Suzuki J."/>
        </authorList>
    </citation>
    <scope>NUCLEOTIDE SEQUENCE</scope>
</reference>
<organism evidence="1">
    <name type="scientific">Anthurium amnicola</name>
    <dbReference type="NCBI Taxonomy" id="1678845"/>
    <lineage>
        <taxon>Eukaryota</taxon>
        <taxon>Viridiplantae</taxon>
        <taxon>Streptophyta</taxon>
        <taxon>Embryophyta</taxon>
        <taxon>Tracheophyta</taxon>
        <taxon>Spermatophyta</taxon>
        <taxon>Magnoliopsida</taxon>
        <taxon>Liliopsida</taxon>
        <taxon>Araceae</taxon>
        <taxon>Pothoideae</taxon>
        <taxon>Potheae</taxon>
        <taxon>Anthurium</taxon>
    </lineage>
</organism>
<proteinExistence type="predicted"/>
<dbReference type="EMBL" id="GDJX01004332">
    <property type="protein sequence ID" value="JAT63604.1"/>
    <property type="molecule type" value="Transcribed_RNA"/>
</dbReference>
<evidence type="ECO:0000313" key="1">
    <source>
        <dbReference type="EMBL" id="JAT63604.1"/>
    </source>
</evidence>
<sequence>SFGRPADLLLATVFFSNAEWSTCPSSALSPVSIARHRRPTGPRTHLAAPRIVRSVKLFGARPRCHRQAQQGQLLDSYTCLDTPTQFSCPVCNKTFNKYNNMQVS</sequence>
<accession>A0A1D1Z9N5</accession>
<feature type="non-terminal residue" evidence="1">
    <location>
        <position position="104"/>
    </location>
</feature>